<feature type="repeat" description="CHCR" evidence="4">
    <location>
        <begin position="738"/>
        <end position="922"/>
    </location>
</feature>
<evidence type="ECO:0000256" key="3">
    <source>
        <dbReference type="ARBA" id="ARBA00038201"/>
    </source>
</evidence>
<evidence type="ECO:0000256" key="1">
    <source>
        <dbReference type="ARBA" id="ARBA00004184"/>
    </source>
</evidence>
<dbReference type="RefSeq" id="XP_035345994.1">
    <property type="nucleotide sequence ID" value="XM_035490101.1"/>
</dbReference>
<dbReference type="InterPro" id="IPR032914">
    <property type="entry name" value="Vam6/VPS39/TRAP1"/>
</dbReference>
<organism evidence="7 8">
    <name type="scientific">Talaromyces rugulosus</name>
    <name type="common">Penicillium rugulosum</name>
    <dbReference type="NCBI Taxonomy" id="121627"/>
    <lineage>
        <taxon>Eukaryota</taxon>
        <taxon>Fungi</taxon>
        <taxon>Dikarya</taxon>
        <taxon>Ascomycota</taxon>
        <taxon>Pezizomycotina</taxon>
        <taxon>Eurotiomycetes</taxon>
        <taxon>Eurotiomycetidae</taxon>
        <taxon>Eurotiales</taxon>
        <taxon>Trichocomaceae</taxon>
        <taxon>Talaromyces</taxon>
        <taxon>Talaromyces sect. Islandici</taxon>
    </lineage>
</organism>
<feature type="compositionally biased region" description="Basic and acidic residues" evidence="5">
    <location>
        <begin position="55"/>
        <end position="73"/>
    </location>
</feature>
<dbReference type="GO" id="GO:0012505">
    <property type="term" value="C:endomembrane system"/>
    <property type="evidence" value="ECO:0007669"/>
    <property type="project" value="UniProtKB-SubCell"/>
</dbReference>
<dbReference type="AlphaFoldDB" id="A0A7H8R0U1"/>
<evidence type="ECO:0000313" key="8">
    <source>
        <dbReference type="Proteomes" id="UP000509510"/>
    </source>
</evidence>
<dbReference type="GO" id="GO:0006886">
    <property type="term" value="P:intracellular protein transport"/>
    <property type="evidence" value="ECO:0007669"/>
    <property type="project" value="UniProtKB-UniRule"/>
</dbReference>
<evidence type="ECO:0000256" key="4">
    <source>
        <dbReference type="PROSITE-ProRule" id="PRU01006"/>
    </source>
</evidence>
<dbReference type="PROSITE" id="PS50236">
    <property type="entry name" value="CHCR"/>
    <property type="match status" value="1"/>
</dbReference>
<dbReference type="InterPro" id="IPR001180">
    <property type="entry name" value="CNH_dom"/>
</dbReference>
<feature type="domain" description="CNH" evidence="6">
    <location>
        <begin position="18"/>
        <end position="348"/>
    </location>
</feature>
<evidence type="ECO:0000256" key="2">
    <source>
        <dbReference type="ARBA" id="ARBA00023136"/>
    </source>
</evidence>
<comment type="similarity">
    <text evidence="3">Belongs to the VAM6/VPS39 family.</text>
</comment>
<dbReference type="InterPro" id="IPR019453">
    <property type="entry name" value="VPS39/TGFA1_Znf"/>
</dbReference>
<dbReference type="GO" id="GO:0000329">
    <property type="term" value="C:fungal-type vacuole membrane"/>
    <property type="evidence" value="ECO:0007669"/>
    <property type="project" value="TreeGrafter"/>
</dbReference>
<dbReference type="KEGG" id="trg:TRUGW13939_06959"/>
<dbReference type="EMBL" id="CP055901">
    <property type="protein sequence ID" value="QKX59817.1"/>
    <property type="molecule type" value="Genomic_DNA"/>
</dbReference>
<evidence type="ECO:0000259" key="6">
    <source>
        <dbReference type="PROSITE" id="PS50219"/>
    </source>
</evidence>
<protein>
    <recommendedName>
        <fullName evidence="6">CNH domain-containing protein</fullName>
    </recommendedName>
</protein>
<dbReference type="Proteomes" id="UP000509510">
    <property type="component" value="Chromosome IV"/>
</dbReference>
<dbReference type="GO" id="GO:0006914">
    <property type="term" value="P:autophagy"/>
    <property type="evidence" value="ECO:0007669"/>
    <property type="project" value="TreeGrafter"/>
</dbReference>
<dbReference type="PROSITE" id="PS50219">
    <property type="entry name" value="CNH"/>
    <property type="match status" value="1"/>
</dbReference>
<feature type="region of interest" description="Disordered" evidence="5">
    <location>
        <begin position="55"/>
        <end position="80"/>
    </location>
</feature>
<keyword evidence="8" id="KW-1185">Reference proteome</keyword>
<dbReference type="OrthoDB" id="5325112at2759"/>
<dbReference type="InterPro" id="IPR019452">
    <property type="entry name" value="VPS39/TGF_beta_rcpt-assoc_1"/>
</dbReference>
<feature type="compositionally biased region" description="Basic and acidic residues" evidence="5">
    <location>
        <begin position="511"/>
        <end position="538"/>
    </location>
</feature>
<evidence type="ECO:0000313" key="7">
    <source>
        <dbReference type="EMBL" id="QKX59817.1"/>
    </source>
</evidence>
<accession>A0A7H8R0U1</accession>
<dbReference type="GO" id="GO:0034058">
    <property type="term" value="P:endosomal vesicle fusion"/>
    <property type="evidence" value="ECO:0007669"/>
    <property type="project" value="TreeGrafter"/>
</dbReference>
<keyword evidence="2" id="KW-0472">Membrane</keyword>
<proteinExistence type="inferred from homology"/>
<comment type="subcellular location">
    <subcellularLocation>
        <location evidence="1">Endomembrane system</location>
        <topology evidence="1">Peripheral membrane protein</topology>
    </subcellularLocation>
</comment>
<dbReference type="PANTHER" id="PTHR12894">
    <property type="entry name" value="CNH DOMAIN CONTAINING"/>
    <property type="match status" value="1"/>
</dbReference>
<dbReference type="GeneID" id="55994452"/>
<gene>
    <name evidence="7" type="ORF">TRUGW13939_06959</name>
</gene>
<dbReference type="PANTHER" id="PTHR12894:SF49">
    <property type="entry name" value="VAM6_VPS39-LIKE PROTEIN"/>
    <property type="match status" value="1"/>
</dbReference>
<feature type="region of interest" description="Disordered" evidence="5">
    <location>
        <begin position="506"/>
        <end position="538"/>
    </location>
</feature>
<evidence type="ECO:0000256" key="5">
    <source>
        <dbReference type="SAM" id="MobiDB-lite"/>
    </source>
</evidence>
<sequence length="1051" mass="117192">MLSAFKPRSLVELKPRDKSKIESVLAYGDRLLVGLNNGNLRVYRVNEQAGDERNGHAIESSAGHDHDHDHDGDDGPSTTTTDLLREQEKFARYKIDQLAFIKEANILVSLSGGYVFLHDLQSYDLGEQLMKTKGATAFAVTSNVVNDAETDVPSIVSRLAVAVKRKIILWTWQDMELNPDAAEVTLVSGIKTLTWISGTRLIAGLTSNYVLVDIETMELKDIVGPGSIGGGAGQESSRLGGVGVASMSYIGMGGIVPKPLATRLSEGQVLLAKDVNTHFIDIDGTSLRKRQIPWNTAPEALGYSYPYLLALQDPSKGTLEVRNPDTLSLLQSISLPSASLLHMPHPNISLAHAGKGFLVASDRAIWRMEALSYDNQIDALVESGYLDEAISLITMLEDALLTDKPGRLREIQLQKAQKLFNDRKYRDALDLFAGVSAPPEIVIQLYPKVIAGDLSSIEEEEEEEETEHVEVNGADASAAATNGLHSHAEDPAPEALRSSTYAPSLTSFLRGKGDEGSDDGSIRAKPMESSQSEKRLEGKDLKTAVRELQGYLADVRRRFQRFLNPNGTLRAGSLHQDGEIDEFEESVRMLLGLSGEFEESEFEERLLENARLVDTTLFRAHMYATPSLAGSLFRIANFCDPDVVMEKLGESGRYNELIDFYYGKKMHRRALELLRKFGQEKIEEGEKEDDEWAHLRGPKRTIAYLQHLSPEYIDLILEFADWPIREEPDLGMDIFLADTENAETLPRYQVIDFLEKVDNTALAIRYLEHVIDELNDLSPDLHQRLPNLYLEKLEEHKSGKAKLASEDEFEEWKQKLLAFLKSSDQYSPAKMLDRLPQDDPDFYEAKAIAFSKMGLHRQALEIYVFKLQAHDKAEEYCNHVHVTEEVSAAEIAPSHRLAPTDADDTKPPIYLTLLSLYLSPPNGNKTQYGPALEIMAKHGSRLPAKSTLNLIPEDIAVQELEFYFRSRIRAASSIMNEARIVSNLQKVQNIKTQARLLVGEGLPDNNKARSRHVTITEERVCGICHKRLGGSVISVFPDDRVVHLGCANRVT</sequence>
<dbReference type="Pfam" id="PF00780">
    <property type="entry name" value="CNH"/>
    <property type="match status" value="1"/>
</dbReference>
<reference evidence="8" key="1">
    <citation type="submission" date="2020-06" db="EMBL/GenBank/DDBJ databases">
        <title>A chromosome-scale genome assembly of Talaromyces rugulosus W13939.</title>
        <authorList>
            <person name="Wang B."/>
            <person name="Guo L."/>
            <person name="Ye K."/>
            <person name="Wang L."/>
        </authorList>
    </citation>
    <scope>NUCLEOTIDE SEQUENCE [LARGE SCALE GENOMIC DNA]</scope>
    <source>
        <strain evidence="8">W13939</strain>
    </source>
</reference>
<name>A0A7H8R0U1_TALRU</name>
<dbReference type="Pfam" id="PF10367">
    <property type="entry name" value="zf-Vps39_C"/>
    <property type="match status" value="1"/>
</dbReference>
<dbReference type="InterPro" id="IPR000547">
    <property type="entry name" value="Clathrin_H-chain/VPS_repeat"/>
</dbReference>
<dbReference type="Pfam" id="PF10366">
    <property type="entry name" value="Vps39_1"/>
    <property type="match status" value="1"/>
</dbReference>